<dbReference type="RefSeq" id="XP_014558094.1">
    <property type="nucleotide sequence ID" value="XM_014702608.1"/>
</dbReference>
<dbReference type="HOGENOM" id="CLU_161483_0_0_1"/>
<name>W7EKG8_BIPV3</name>
<feature type="chain" id="PRO_5004891752" evidence="1">
    <location>
        <begin position="21"/>
        <end position="139"/>
    </location>
</feature>
<reference evidence="2 3" key="1">
    <citation type="journal article" date="2013" name="PLoS Genet.">
        <title>Comparative genome structure, secondary metabolite, and effector coding capacity across Cochliobolus pathogens.</title>
        <authorList>
            <person name="Condon B.J."/>
            <person name="Leng Y."/>
            <person name="Wu D."/>
            <person name="Bushley K.E."/>
            <person name="Ohm R.A."/>
            <person name="Otillar R."/>
            <person name="Martin J."/>
            <person name="Schackwitz W."/>
            <person name="Grimwood J."/>
            <person name="MohdZainudin N."/>
            <person name="Xue C."/>
            <person name="Wang R."/>
            <person name="Manning V.A."/>
            <person name="Dhillon B."/>
            <person name="Tu Z.J."/>
            <person name="Steffenson B.J."/>
            <person name="Salamov A."/>
            <person name="Sun H."/>
            <person name="Lowry S."/>
            <person name="LaButti K."/>
            <person name="Han J."/>
            <person name="Copeland A."/>
            <person name="Lindquist E."/>
            <person name="Barry K."/>
            <person name="Schmutz J."/>
            <person name="Baker S.E."/>
            <person name="Ciuffetti L.M."/>
            <person name="Grigoriev I.V."/>
            <person name="Zhong S."/>
            <person name="Turgeon B.G."/>
        </authorList>
    </citation>
    <scope>NUCLEOTIDE SEQUENCE [LARGE SCALE GENOMIC DNA]</scope>
    <source>
        <strain evidence="2 3">FI3</strain>
    </source>
</reference>
<protein>
    <submittedName>
        <fullName evidence="2">Uncharacterized protein</fullName>
    </submittedName>
</protein>
<accession>W7EKG8</accession>
<feature type="signal peptide" evidence="1">
    <location>
        <begin position="1"/>
        <end position="20"/>
    </location>
</feature>
<dbReference type="OrthoDB" id="3690554at2759"/>
<evidence type="ECO:0000313" key="3">
    <source>
        <dbReference type="Proteomes" id="UP000054337"/>
    </source>
</evidence>
<gene>
    <name evidence="2" type="ORF">COCVIDRAFT_95493</name>
</gene>
<keyword evidence="3" id="KW-1185">Reference proteome</keyword>
<keyword evidence="1" id="KW-0732">Signal</keyword>
<dbReference type="AlphaFoldDB" id="W7EKG8"/>
<sequence length="139" mass="14653">MHASSFIALALGATAVSAAAFPNVEARQQSCEPYCNFPNLPKILDCPRNGGQRLTKDVVAKALLAADRSEPPRETSANNLATSHCNGSRFSGIPLWTTDLPNGAGGAYYAMARNGTFWLCGTISTAVGSPVRTSCTFKN</sequence>
<evidence type="ECO:0000313" key="2">
    <source>
        <dbReference type="EMBL" id="EUN28501.1"/>
    </source>
</evidence>
<dbReference type="GeneID" id="26260054"/>
<evidence type="ECO:0000256" key="1">
    <source>
        <dbReference type="SAM" id="SignalP"/>
    </source>
</evidence>
<organism evidence="2 3">
    <name type="scientific">Bipolaris victoriae (strain FI3)</name>
    <name type="common">Victoria blight of oats agent</name>
    <name type="synonym">Cochliobolus victoriae</name>
    <dbReference type="NCBI Taxonomy" id="930091"/>
    <lineage>
        <taxon>Eukaryota</taxon>
        <taxon>Fungi</taxon>
        <taxon>Dikarya</taxon>
        <taxon>Ascomycota</taxon>
        <taxon>Pezizomycotina</taxon>
        <taxon>Dothideomycetes</taxon>
        <taxon>Pleosporomycetidae</taxon>
        <taxon>Pleosporales</taxon>
        <taxon>Pleosporineae</taxon>
        <taxon>Pleosporaceae</taxon>
        <taxon>Bipolaris</taxon>
    </lineage>
</organism>
<dbReference type="Proteomes" id="UP000054337">
    <property type="component" value="Unassembled WGS sequence"/>
</dbReference>
<proteinExistence type="predicted"/>
<dbReference type="EMBL" id="KI968720">
    <property type="protein sequence ID" value="EUN28501.1"/>
    <property type="molecule type" value="Genomic_DNA"/>
</dbReference>